<name>A0A6A4P3W9_LUPAL</name>
<evidence type="ECO:0000313" key="3">
    <source>
        <dbReference type="Proteomes" id="UP000447434"/>
    </source>
</evidence>
<sequence length="58" mass="6698">MRKCITFYSWFQASFLKLLSLVLSIHICHCFSLMPLLFILSPIGMSFDRVISLILLCS</sequence>
<dbReference type="EMBL" id="WOCE01000017">
    <property type="protein sequence ID" value="KAE9596151.1"/>
    <property type="molecule type" value="Genomic_DNA"/>
</dbReference>
<keyword evidence="1" id="KW-1133">Transmembrane helix</keyword>
<keyword evidence="3" id="KW-1185">Reference proteome</keyword>
<feature type="transmembrane region" description="Helical" evidence="1">
    <location>
        <begin position="18"/>
        <end position="40"/>
    </location>
</feature>
<organism evidence="2 3">
    <name type="scientific">Lupinus albus</name>
    <name type="common">White lupine</name>
    <name type="synonym">Lupinus termis</name>
    <dbReference type="NCBI Taxonomy" id="3870"/>
    <lineage>
        <taxon>Eukaryota</taxon>
        <taxon>Viridiplantae</taxon>
        <taxon>Streptophyta</taxon>
        <taxon>Embryophyta</taxon>
        <taxon>Tracheophyta</taxon>
        <taxon>Spermatophyta</taxon>
        <taxon>Magnoliopsida</taxon>
        <taxon>eudicotyledons</taxon>
        <taxon>Gunneridae</taxon>
        <taxon>Pentapetalae</taxon>
        <taxon>rosids</taxon>
        <taxon>fabids</taxon>
        <taxon>Fabales</taxon>
        <taxon>Fabaceae</taxon>
        <taxon>Papilionoideae</taxon>
        <taxon>50 kb inversion clade</taxon>
        <taxon>genistoids sensu lato</taxon>
        <taxon>core genistoids</taxon>
        <taxon>Genisteae</taxon>
        <taxon>Lupinus</taxon>
    </lineage>
</organism>
<accession>A0A6A4P3W9</accession>
<keyword evidence="1" id="KW-0812">Transmembrane</keyword>
<proteinExistence type="predicted"/>
<protein>
    <submittedName>
        <fullName evidence="2">Uncharacterized protein</fullName>
    </submittedName>
</protein>
<gene>
    <name evidence="2" type="ORF">Lalb_Chr17g0346271</name>
</gene>
<keyword evidence="1" id="KW-0472">Membrane</keyword>
<comment type="caution">
    <text evidence="2">The sequence shown here is derived from an EMBL/GenBank/DDBJ whole genome shotgun (WGS) entry which is preliminary data.</text>
</comment>
<reference evidence="3" key="1">
    <citation type="journal article" date="2020" name="Nat. Commun.">
        <title>Genome sequence of the cluster root forming white lupin.</title>
        <authorList>
            <person name="Hufnagel B."/>
            <person name="Marques A."/>
            <person name="Soriano A."/>
            <person name="Marques L."/>
            <person name="Divol F."/>
            <person name="Doumas P."/>
            <person name="Sallet E."/>
            <person name="Mancinotti D."/>
            <person name="Carrere S."/>
            <person name="Marande W."/>
            <person name="Arribat S."/>
            <person name="Keller J."/>
            <person name="Huneau C."/>
            <person name="Blein T."/>
            <person name="Aime D."/>
            <person name="Laguerre M."/>
            <person name="Taylor J."/>
            <person name="Schubert V."/>
            <person name="Nelson M."/>
            <person name="Geu-Flores F."/>
            <person name="Crespi M."/>
            <person name="Gallardo-Guerrero K."/>
            <person name="Delaux P.-M."/>
            <person name="Salse J."/>
            <person name="Berges H."/>
            <person name="Guyot R."/>
            <person name="Gouzy J."/>
            <person name="Peret B."/>
        </authorList>
    </citation>
    <scope>NUCLEOTIDE SEQUENCE [LARGE SCALE GENOMIC DNA]</scope>
    <source>
        <strain evidence="3">cv. Amiga</strain>
    </source>
</reference>
<evidence type="ECO:0000256" key="1">
    <source>
        <dbReference type="SAM" id="Phobius"/>
    </source>
</evidence>
<evidence type="ECO:0000313" key="2">
    <source>
        <dbReference type="EMBL" id="KAE9596151.1"/>
    </source>
</evidence>
<dbReference type="Proteomes" id="UP000447434">
    <property type="component" value="Chromosome 17"/>
</dbReference>
<dbReference type="AlphaFoldDB" id="A0A6A4P3W9"/>